<dbReference type="VEuPathDB" id="VectorBase:SCAU007262"/>
<keyword evidence="2" id="KW-1185">Reference proteome</keyword>
<sequence length="256" mass="30349">MDSKDFAIDISKSNNEWFLVQYDEEPHKLTRKIVKFDDLIWNEELQNIEYSDAGGRKKEHVLIRDQGKLHLGCVIYKACTQKECIDHHTFLQIICMQLLYSPHENGDIMDRLHFNHSFWLLVMYSRSSRKEEQVVYAVLNKNDVIIKMDQSNALMAFVQEGEATYKGQVVKITNDLSDMIFMMDIIRNELVNSFQEQTLLDPTKKFQEFHEKIAVLDNRMYCESKLLLKAFQAVDKSKMRLEKRLEYLQHLIEMNQ</sequence>
<dbReference type="OrthoDB" id="7974028at2759"/>
<evidence type="ECO:0000313" key="1">
    <source>
        <dbReference type="EnsemblMetazoa" id="SCAU007262-PA"/>
    </source>
</evidence>
<dbReference type="KEGG" id="scac:106090848"/>
<dbReference type="EnsemblMetazoa" id="SCAU007262-RA">
    <property type="protein sequence ID" value="SCAU007262-PA"/>
    <property type="gene ID" value="SCAU007262"/>
</dbReference>
<protein>
    <submittedName>
        <fullName evidence="1">Uncharacterized protein</fullName>
    </submittedName>
</protein>
<accession>A0A1I8PE94</accession>
<gene>
    <name evidence="1" type="primary">106090848</name>
</gene>
<dbReference type="Proteomes" id="UP000095300">
    <property type="component" value="Unassembled WGS sequence"/>
</dbReference>
<name>A0A1I8PE94_STOCA</name>
<evidence type="ECO:0000313" key="2">
    <source>
        <dbReference type="Proteomes" id="UP000095300"/>
    </source>
</evidence>
<reference evidence="1" key="1">
    <citation type="submission" date="2020-05" db="UniProtKB">
        <authorList>
            <consortium name="EnsemblMetazoa"/>
        </authorList>
    </citation>
    <scope>IDENTIFICATION</scope>
    <source>
        <strain evidence="1">USDA</strain>
    </source>
</reference>
<dbReference type="AlphaFoldDB" id="A0A1I8PE94"/>
<organism evidence="1 2">
    <name type="scientific">Stomoxys calcitrans</name>
    <name type="common">Stable fly</name>
    <name type="synonym">Conops calcitrans</name>
    <dbReference type="NCBI Taxonomy" id="35570"/>
    <lineage>
        <taxon>Eukaryota</taxon>
        <taxon>Metazoa</taxon>
        <taxon>Ecdysozoa</taxon>
        <taxon>Arthropoda</taxon>
        <taxon>Hexapoda</taxon>
        <taxon>Insecta</taxon>
        <taxon>Pterygota</taxon>
        <taxon>Neoptera</taxon>
        <taxon>Endopterygota</taxon>
        <taxon>Diptera</taxon>
        <taxon>Brachycera</taxon>
        <taxon>Muscomorpha</taxon>
        <taxon>Muscoidea</taxon>
        <taxon>Muscidae</taxon>
        <taxon>Stomoxys</taxon>
    </lineage>
</organism>
<proteinExistence type="predicted"/>